<evidence type="ECO:0000256" key="6">
    <source>
        <dbReference type="SAM" id="MobiDB-lite"/>
    </source>
</evidence>
<sequence length="229" mass="24774">MNQEPEHPPPVEPAVSSVAEQDHRGESRRSFLFKLSIAINGAVALLVATPVIRYLLGPVRSKGDYDSWIVLGKVDDYKPGNTVLATYRNPYSHPWDGETANVACYVRRQSATSFTIFAVNCAHLGCPVRWFPQSQLFLCPCHGGAYYADGSRAAGPPERDLFTYQYRIDGDTLMLRAGQMPTLSNEARLRSPGGCAGMQSSGVANSQLVKGITPCPKAPVPGTSESTIG</sequence>
<evidence type="ECO:0000256" key="4">
    <source>
        <dbReference type="ARBA" id="ARBA00023014"/>
    </source>
</evidence>
<keyword evidence="10" id="KW-1185">Reference proteome</keyword>
<dbReference type="OrthoDB" id="9802613at2"/>
<reference evidence="9 10" key="1">
    <citation type="submission" date="2019-02" db="EMBL/GenBank/DDBJ databases">
        <title>Genomic Encyclopedia of Archaeal and Bacterial Type Strains, Phase II (KMG-II): from individual species to whole genera.</title>
        <authorList>
            <person name="Goeker M."/>
        </authorList>
    </citation>
    <scope>NUCLEOTIDE SEQUENCE [LARGE SCALE GENOMIC DNA]</scope>
    <source>
        <strain evidence="9 10">DSM 18101</strain>
    </source>
</reference>
<dbReference type="Pfam" id="PF00355">
    <property type="entry name" value="Rieske"/>
    <property type="match status" value="1"/>
</dbReference>
<dbReference type="Gene3D" id="2.102.10.10">
    <property type="entry name" value="Rieske [2Fe-2S] iron-sulphur domain"/>
    <property type="match status" value="1"/>
</dbReference>
<feature type="region of interest" description="Disordered" evidence="6">
    <location>
        <begin position="1"/>
        <end position="21"/>
    </location>
</feature>
<keyword evidence="1" id="KW-0001">2Fe-2S</keyword>
<feature type="domain" description="Rieske" evidence="8">
    <location>
        <begin position="81"/>
        <end position="175"/>
    </location>
</feature>
<evidence type="ECO:0000313" key="9">
    <source>
        <dbReference type="EMBL" id="RZU39608.1"/>
    </source>
</evidence>
<dbReference type="AlphaFoldDB" id="A0A4Q7YQ86"/>
<evidence type="ECO:0000256" key="2">
    <source>
        <dbReference type="ARBA" id="ARBA00022723"/>
    </source>
</evidence>
<evidence type="ECO:0000256" key="3">
    <source>
        <dbReference type="ARBA" id="ARBA00023004"/>
    </source>
</evidence>
<proteinExistence type="predicted"/>
<dbReference type="Proteomes" id="UP000292958">
    <property type="component" value="Unassembled WGS sequence"/>
</dbReference>
<dbReference type="CDD" id="cd03467">
    <property type="entry name" value="Rieske"/>
    <property type="match status" value="1"/>
</dbReference>
<keyword evidence="7" id="KW-0472">Membrane</keyword>
<feature type="transmembrane region" description="Helical" evidence="7">
    <location>
        <begin position="31"/>
        <end position="56"/>
    </location>
</feature>
<dbReference type="PANTHER" id="PTHR10134">
    <property type="entry name" value="CYTOCHROME B-C1 COMPLEX SUBUNIT RIESKE, MITOCHONDRIAL"/>
    <property type="match status" value="1"/>
</dbReference>
<dbReference type="InterPro" id="IPR017941">
    <property type="entry name" value="Rieske_2Fe-2S"/>
</dbReference>
<evidence type="ECO:0000256" key="1">
    <source>
        <dbReference type="ARBA" id="ARBA00022714"/>
    </source>
</evidence>
<dbReference type="InterPro" id="IPR036922">
    <property type="entry name" value="Rieske_2Fe-2S_sf"/>
</dbReference>
<dbReference type="GO" id="GO:0051537">
    <property type="term" value="F:2 iron, 2 sulfur cluster binding"/>
    <property type="evidence" value="ECO:0007669"/>
    <property type="project" value="UniProtKB-KW"/>
</dbReference>
<dbReference type="RefSeq" id="WP_130417794.1">
    <property type="nucleotide sequence ID" value="NZ_SHKW01000001.1"/>
</dbReference>
<accession>A0A4Q7YQ86</accession>
<dbReference type="PROSITE" id="PS51296">
    <property type="entry name" value="RIESKE"/>
    <property type="match status" value="1"/>
</dbReference>
<gene>
    <name evidence="9" type="ORF">BDD14_0994</name>
</gene>
<dbReference type="GO" id="GO:0046872">
    <property type="term" value="F:metal ion binding"/>
    <property type="evidence" value="ECO:0007669"/>
    <property type="project" value="UniProtKB-KW"/>
</dbReference>
<keyword evidence="5" id="KW-1015">Disulfide bond</keyword>
<dbReference type="EMBL" id="SHKW01000001">
    <property type="protein sequence ID" value="RZU39608.1"/>
    <property type="molecule type" value="Genomic_DNA"/>
</dbReference>
<keyword evidence="3" id="KW-0408">Iron</keyword>
<name>A0A4Q7YQ86_9BACT</name>
<dbReference type="SUPFAM" id="SSF50022">
    <property type="entry name" value="ISP domain"/>
    <property type="match status" value="1"/>
</dbReference>
<evidence type="ECO:0000313" key="10">
    <source>
        <dbReference type="Proteomes" id="UP000292958"/>
    </source>
</evidence>
<keyword evidence="2" id="KW-0479">Metal-binding</keyword>
<protein>
    <submittedName>
        <fullName evidence="9">Rieske Fe-S protein</fullName>
    </submittedName>
</protein>
<keyword evidence="7" id="KW-1133">Transmembrane helix</keyword>
<dbReference type="InterPro" id="IPR014349">
    <property type="entry name" value="Rieske_Fe-S_prot"/>
</dbReference>
<evidence type="ECO:0000259" key="8">
    <source>
        <dbReference type="PROSITE" id="PS51296"/>
    </source>
</evidence>
<comment type="caution">
    <text evidence="9">The sequence shown here is derived from an EMBL/GenBank/DDBJ whole genome shotgun (WGS) entry which is preliminary data.</text>
</comment>
<organism evidence="9 10">
    <name type="scientific">Edaphobacter modestus</name>
    <dbReference type="NCBI Taxonomy" id="388466"/>
    <lineage>
        <taxon>Bacteria</taxon>
        <taxon>Pseudomonadati</taxon>
        <taxon>Acidobacteriota</taxon>
        <taxon>Terriglobia</taxon>
        <taxon>Terriglobales</taxon>
        <taxon>Acidobacteriaceae</taxon>
        <taxon>Edaphobacter</taxon>
    </lineage>
</organism>
<evidence type="ECO:0000256" key="7">
    <source>
        <dbReference type="SAM" id="Phobius"/>
    </source>
</evidence>
<evidence type="ECO:0000256" key="5">
    <source>
        <dbReference type="ARBA" id="ARBA00023157"/>
    </source>
</evidence>
<keyword evidence="4" id="KW-0411">Iron-sulfur</keyword>
<keyword evidence="7" id="KW-0812">Transmembrane</keyword>